<sequence length="160" mass="18156">MGNFSLSTWKFTPLRLNISSGIHYVRLFPFKVNLRNLERVGDGGDVDAVLEVGLASPLLVAPLDSEDLRRVSANMSSRLTLRAEKDVWIGISMSSVNLEMAMVTEDDLCLLQEFVWVAVRLREELSDFLCCSLVPSGLGRRIVCVRRWLVQEKVQFWDKP</sequence>
<evidence type="ECO:0000313" key="1">
    <source>
        <dbReference type="EMBL" id="KAF1989522.1"/>
    </source>
</evidence>
<evidence type="ECO:0000313" key="2">
    <source>
        <dbReference type="Proteomes" id="UP000800041"/>
    </source>
</evidence>
<dbReference type="Proteomes" id="UP000800041">
    <property type="component" value="Unassembled WGS sequence"/>
</dbReference>
<dbReference type="EMBL" id="ML977145">
    <property type="protein sequence ID" value="KAF1989522.1"/>
    <property type="molecule type" value="Genomic_DNA"/>
</dbReference>
<organism evidence="1 2">
    <name type="scientific">Aulographum hederae CBS 113979</name>
    <dbReference type="NCBI Taxonomy" id="1176131"/>
    <lineage>
        <taxon>Eukaryota</taxon>
        <taxon>Fungi</taxon>
        <taxon>Dikarya</taxon>
        <taxon>Ascomycota</taxon>
        <taxon>Pezizomycotina</taxon>
        <taxon>Dothideomycetes</taxon>
        <taxon>Pleosporomycetidae</taxon>
        <taxon>Aulographales</taxon>
        <taxon>Aulographaceae</taxon>
    </lineage>
</organism>
<dbReference type="AlphaFoldDB" id="A0A6G1H8Y7"/>
<gene>
    <name evidence="1" type="ORF">K402DRAFT_274527</name>
</gene>
<keyword evidence="2" id="KW-1185">Reference proteome</keyword>
<reference evidence="1" key="1">
    <citation type="journal article" date="2020" name="Stud. Mycol.">
        <title>101 Dothideomycetes genomes: a test case for predicting lifestyles and emergence of pathogens.</title>
        <authorList>
            <person name="Haridas S."/>
            <person name="Albert R."/>
            <person name="Binder M."/>
            <person name="Bloem J."/>
            <person name="Labutti K."/>
            <person name="Salamov A."/>
            <person name="Andreopoulos B."/>
            <person name="Baker S."/>
            <person name="Barry K."/>
            <person name="Bills G."/>
            <person name="Bluhm B."/>
            <person name="Cannon C."/>
            <person name="Castanera R."/>
            <person name="Culley D."/>
            <person name="Daum C."/>
            <person name="Ezra D."/>
            <person name="Gonzalez J."/>
            <person name="Henrissat B."/>
            <person name="Kuo A."/>
            <person name="Liang C."/>
            <person name="Lipzen A."/>
            <person name="Lutzoni F."/>
            <person name="Magnuson J."/>
            <person name="Mondo S."/>
            <person name="Nolan M."/>
            <person name="Ohm R."/>
            <person name="Pangilinan J."/>
            <person name="Park H.-J."/>
            <person name="Ramirez L."/>
            <person name="Alfaro M."/>
            <person name="Sun H."/>
            <person name="Tritt A."/>
            <person name="Yoshinaga Y."/>
            <person name="Zwiers L.-H."/>
            <person name="Turgeon B."/>
            <person name="Goodwin S."/>
            <person name="Spatafora J."/>
            <person name="Crous P."/>
            <person name="Grigoriev I."/>
        </authorList>
    </citation>
    <scope>NUCLEOTIDE SEQUENCE</scope>
    <source>
        <strain evidence="1">CBS 113979</strain>
    </source>
</reference>
<proteinExistence type="predicted"/>
<name>A0A6G1H8Y7_9PEZI</name>
<accession>A0A6G1H8Y7</accession>
<protein>
    <submittedName>
        <fullName evidence="1">Uncharacterized protein</fullName>
    </submittedName>
</protein>